<dbReference type="EMBL" id="OV121139">
    <property type="protein sequence ID" value="CAH0562784.1"/>
    <property type="molecule type" value="Genomic_DNA"/>
</dbReference>
<dbReference type="Pfam" id="PF02944">
    <property type="entry name" value="BESS"/>
    <property type="match status" value="1"/>
</dbReference>
<evidence type="ECO:0000256" key="1">
    <source>
        <dbReference type="PROSITE-ProRule" id="PRU00371"/>
    </source>
</evidence>
<dbReference type="AlphaFoldDB" id="A0A9P0FPT4"/>
<feature type="coiled-coil region" evidence="2">
    <location>
        <begin position="109"/>
        <end position="143"/>
    </location>
</feature>
<sequence>MYVPPTTPKKSDKGLDMPTLPTDEAAILDQIFGKSAKIPHTPNKARPKRRAIMVQEDDPPQTNATVADDPGTAQTRISPEILAKIGKLFPKTNKTDQEPKDKSKKDAEILRLKKENDRLINLVEKMSNQIDGLQKQLENVMKLLTKDQSTNQQISSMETSLQTNEVQDVELSTPTTPNKNNSKKRSPDQVATNRVPQAYFQNKYIHSPKQRIFLKASSPQRCNNLFNDFDSWCKDLVLKPNRNIPLGSLKHIFKTSTTILQNKYNHSPKQRIFLKASSPQRCNNLFNDFDSWFKNLVLKPNRNIPLKQAFKIALRTMKLELHMIIVTYQETKHIFKKIVEEPDAHAPETRKRFERKKRRQDDILGEKMISLLEKSNEKATEEEDPDRAFLISLLPTLKGFDEDKKLQFRAEVLRIMMDIKKVRPFFQQPENHQLPPQMGDPRAHINSQSSRPPMNYGYGAFHPHPNYYTTDSQSSASCLRPSSAAYASSCTPSPVSHSRPSSAASFNITQPSTQSHPPPLTQLIGMDSEDLDDIQMLN</sequence>
<dbReference type="GO" id="GO:0005634">
    <property type="term" value="C:nucleus"/>
    <property type="evidence" value="ECO:0007669"/>
    <property type="project" value="UniProtKB-SubCell"/>
</dbReference>
<feature type="region of interest" description="Disordered" evidence="3">
    <location>
        <begin position="150"/>
        <end position="193"/>
    </location>
</feature>
<keyword evidence="2" id="KW-0175">Coiled coil</keyword>
<feature type="region of interest" description="Disordered" evidence="3">
    <location>
        <begin position="1"/>
        <end position="21"/>
    </location>
</feature>
<dbReference type="Proteomes" id="UP001154078">
    <property type="component" value="Chromosome 8"/>
</dbReference>
<evidence type="ECO:0000313" key="5">
    <source>
        <dbReference type="EMBL" id="CAH0562784.1"/>
    </source>
</evidence>
<accession>A0A9P0FPT4</accession>
<evidence type="ECO:0000256" key="2">
    <source>
        <dbReference type="SAM" id="Coils"/>
    </source>
</evidence>
<reference evidence="5" key="1">
    <citation type="submission" date="2021-12" db="EMBL/GenBank/DDBJ databases">
        <authorList>
            <person name="King R."/>
        </authorList>
    </citation>
    <scope>NUCLEOTIDE SEQUENCE</scope>
</reference>
<evidence type="ECO:0000256" key="3">
    <source>
        <dbReference type="SAM" id="MobiDB-lite"/>
    </source>
</evidence>
<comment type="subcellular location">
    <subcellularLocation>
        <location evidence="1">Nucleus</location>
    </subcellularLocation>
</comment>
<evidence type="ECO:0000313" key="6">
    <source>
        <dbReference type="Proteomes" id="UP001154078"/>
    </source>
</evidence>
<feature type="region of interest" description="Disordered" evidence="3">
    <location>
        <begin position="489"/>
        <end position="520"/>
    </location>
</feature>
<feature type="compositionally biased region" description="Polar residues" evidence="3">
    <location>
        <begin position="489"/>
        <end position="515"/>
    </location>
</feature>
<feature type="domain" description="BESS" evidence="4">
    <location>
        <begin position="383"/>
        <end position="422"/>
    </location>
</feature>
<gene>
    <name evidence="5" type="ORF">MELIAE_LOCUS11804</name>
</gene>
<evidence type="ECO:0000259" key="4">
    <source>
        <dbReference type="PROSITE" id="PS51031"/>
    </source>
</evidence>
<name>A0A9P0FPT4_BRAAE</name>
<feature type="region of interest" description="Disordered" evidence="3">
    <location>
        <begin position="429"/>
        <end position="458"/>
    </location>
</feature>
<dbReference type="InterPro" id="IPR004210">
    <property type="entry name" value="BESS_motif"/>
</dbReference>
<keyword evidence="1" id="KW-0539">Nucleus</keyword>
<dbReference type="OrthoDB" id="8038273at2759"/>
<protein>
    <recommendedName>
        <fullName evidence="4">BESS domain-containing protein</fullName>
    </recommendedName>
</protein>
<keyword evidence="6" id="KW-1185">Reference proteome</keyword>
<organism evidence="5 6">
    <name type="scientific">Brassicogethes aeneus</name>
    <name type="common">Rape pollen beetle</name>
    <name type="synonym">Meligethes aeneus</name>
    <dbReference type="NCBI Taxonomy" id="1431903"/>
    <lineage>
        <taxon>Eukaryota</taxon>
        <taxon>Metazoa</taxon>
        <taxon>Ecdysozoa</taxon>
        <taxon>Arthropoda</taxon>
        <taxon>Hexapoda</taxon>
        <taxon>Insecta</taxon>
        <taxon>Pterygota</taxon>
        <taxon>Neoptera</taxon>
        <taxon>Endopterygota</taxon>
        <taxon>Coleoptera</taxon>
        <taxon>Polyphaga</taxon>
        <taxon>Cucujiformia</taxon>
        <taxon>Nitidulidae</taxon>
        <taxon>Meligethinae</taxon>
        <taxon>Brassicogethes</taxon>
    </lineage>
</organism>
<feature type="compositionally biased region" description="Polar residues" evidence="3">
    <location>
        <begin position="150"/>
        <end position="180"/>
    </location>
</feature>
<proteinExistence type="predicted"/>
<dbReference type="PROSITE" id="PS51031">
    <property type="entry name" value="BESS"/>
    <property type="match status" value="1"/>
</dbReference>
<dbReference type="GO" id="GO:0003677">
    <property type="term" value="F:DNA binding"/>
    <property type="evidence" value="ECO:0007669"/>
    <property type="project" value="InterPro"/>
</dbReference>